<dbReference type="AlphaFoldDB" id="A0A858RH02"/>
<dbReference type="Proteomes" id="UP000501812">
    <property type="component" value="Chromosome"/>
</dbReference>
<keyword evidence="3" id="KW-1185">Reference proteome</keyword>
<dbReference type="RefSeq" id="WP_169454111.1">
    <property type="nucleotide sequence ID" value="NZ_CP051774.1"/>
</dbReference>
<reference evidence="2 3" key="1">
    <citation type="submission" date="2020-04" db="EMBL/GenBank/DDBJ databases">
        <title>Luteolibacter sp. G-1-1-1 isolated from soil.</title>
        <authorList>
            <person name="Dahal R.H."/>
        </authorList>
    </citation>
    <scope>NUCLEOTIDE SEQUENCE [LARGE SCALE GENOMIC DNA]</scope>
    <source>
        <strain evidence="2 3">G-1-1-1</strain>
    </source>
</reference>
<dbReference type="KEGG" id="luo:HHL09_08360"/>
<feature type="region of interest" description="Disordered" evidence="1">
    <location>
        <begin position="169"/>
        <end position="195"/>
    </location>
</feature>
<proteinExistence type="predicted"/>
<protein>
    <submittedName>
        <fullName evidence="2">Uncharacterized protein</fullName>
    </submittedName>
</protein>
<gene>
    <name evidence="2" type="ORF">HHL09_08360</name>
</gene>
<feature type="compositionally biased region" description="Basic residues" evidence="1">
    <location>
        <begin position="185"/>
        <end position="195"/>
    </location>
</feature>
<dbReference type="EMBL" id="CP051774">
    <property type="protein sequence ID" value="QJE95798.1"/>
    <property type="molecule type" value="Genomic_DNA"/>
</dbReference>
<sequence length="195" mass="22686">MFECWWQENGFEAWRLRGDLRGASRRWQHRLGDELWLWVNAAGEGVIWGREHRIFLRDELFGCFGGQEKGEDWKWTRLPGHHEAEILIIPREYLLEHFGEAAGAKKTPFARWLRGECGMSFAGLSGKEEKKLAARLAEGWKSRRMPAPTRRALERWILRILDAPQLPSIPNASECGRKRTSSQVKKTKPMSHQSH</sequence>
<evidence type="ECO:0000313" key="2">
    <source>
        <dbReference type="EMBL" id="QJE95798.1"/>
    </source>
</evidence>
<name>A0A858RH02_9BACT</name>
<evidence type="ECO:0000313" key="3">
    <source>
        <dbReference type="Proteomes" id="UP000501812"/>
    </source>
</evidence>
<organism evidence="2 3">
    <name type="scientific">Luteolibacter luteus</name>
    <dbReference type="NCBI Taxonomy" id="2728835"/>
    <lineage>
        <taxon>Bacteria</taxon>
        <taxon>Pseudomonadati</taxon>
        <taxon>Verrucomicrobiota</taxon>
        <taxon>Verrucomicrobiia</taxon>
        <taxon>Verrucomicrobiales</taxon>
        <taxon>Verrucomicrobiaceae</taxon>
        <taxon>Luteolibacter</taxon>
    </lineage>
</organism>
<accession>A0A858RH02</accession>
<evidence type="ECO:0000256" key="1">
    <source>
        <dbReference type="SAM" id="MobiDB-lite"/>
    </source>
</evidence>